<evidence type="ECO:0000313" key="3">
    <source>
        <dbReference type="Proteomes" id="UP001150941"/>
    </source>
</evidence>
<reference evidence="2" key="2">
    <citation type="journal article" date="2023" name="IMA Fungus">
        <title>Comparative genomic study of the Penicillium genus elucidates a diverse pangenome and 15 lateral gene transfer events.</title>
        <authorList>
            <person name="Petersen C."/>
            <person name="Sorensen T."/>
            <person name="Nielsen M.R."/>
            <person name="Sondergaard T.E."/>
            <person name="Sorensen J.L."/>
            <person name="Fitzpatrick D.A."/>
            <person name="Frisvad J.C."/>
            <person name="Nielsen K.L."/>
        </authorList>
    </citation>
    <scope>NUCLEOTIDE SEQUENCE</scope>
    <source>
        <strain evidence="2">IBT 19713</strain>
    </source>
</reference>
<feature type="region of interest" description="Disordered" evidence="1">
    <location>
        <begin position="97"/>
        <end position="164"/>
    </location>
</feature>
<accession>A0A9W9TN15</accession>
<feature type="compositionally biased region" description="Low complexity" evidence="1">
    <location>
        <begin position="97"/>
        <end position="143"/>
    </location>
</feature>
<dbReference type="Proteomes" id="UP001150941">
    <property type="component" value="Unassembled WGS sequence"/>
</dbReference>
<sequence length="164" mass="16663">MARFALSNRTLSGHLENPRSWVAWMELQNLNQQTASSRLHYANGNVTRRLHVLNRFSGVHRFNPALATDGPGVDDAAATDSNATTRFINLNASSFANTGSASGTSSTSASSNNAASTNTASTIAGSTTAGSTTAGSSTNAGSNDTASDQTTSASAGSTNSGSDI</sequence>
<organism evidence="2 3">
    <name type="scientific">Penicillium chermesinum</name>
    <dbReference type="NCBI Taxonomy" id="63820"/>
    <lineage>
        <taxon>Eukaryota</taxon>
        <taxon>Fungi</taxon>
        <taxon>Dikarya</taxon>
        <taxon>Ascomycota</taxon>
        <taxon>Pezizomycotina</taxon>
        <taxon>Eurotiomycetes</taxon>
        <taxon>Eurotiomycetidae</taxon>
        <taxon>Eurotiales</taxon>
        <taxon>Aspergillaceae</taxon>
        <taxon>Penicillium</taxon>
    </lineage>
</organism>
<keyword evidence="3" id="KW-1185">Reference proteome</keyword>
<dbReference type="EMBL" id="JAPQKS010000004">
    <property type="protein sequence ID" value="KAJ5232297.1"/>
    <property type="molecule type" value="Genomic_DNA"/>
</dbReference>
<proteinExistence type="predicted"/>
<dbReference type="RefSeq" id="XP_058330290.1">
    <property type="nucleotide sequence ID" value="XM_058474550.1"/>
</dbReference>
<name>A0A9W9TN15_9EURO</name>
<reference evidence="2" key="1">
    <citation type="submission" date="2022-11" db="EMBL/GenBank/DDBJ databases">
        <authorList>
            <person name="Petersen C."/>
        </authorList>
    </citation>
    <scope>NUCLEOTIDE SEQUENCE</scope>
    <source>
        <strain evidence="2">IBT 19713</strain>
    </source>
</reference>
<evidence type="ECO:0000256" key="1">
    <source>
        <dbReference type="SAM" id="MobiDB-lite"/>
    </source>
</evidence>
<comment type="caution">
    <text evidence="2">The sequence shown here is derived from an EMBL/GenBank/DDBJ whole genome shotgun (WGS) entry which is preliminary data.</text>
</comment>
<dbReference type="AlphaFoldDB" id="A0A9W9TN15"/>
<evidence type="ECO:0000313" key="2">
    <source>
        <dbReference type="EMBL" id="KAJ5232297.1"/>
    </source>
</evidence>
<feature type="compositionally biased region" description="Low complexity" evidence="1">
    <location>
        <begin position="150"/>
        <end position="164"/>
    </location>
</feature>
<gene>
    <name evidence="2" type="ORF">N7468_005253</name>
</gene>
<dbReference type="GeneID" id="83201853"/>
<protein>
    <submittedName>
        <fullName evidence="2">Uncharacterized protein</fullName>
    </submittedName>
</protein>